<dbReference type="OrthoDB" id="2789670at2759"/>
<sequence>MKLHRRLCLLVVVKAQTTLEEEKTQLRNWWGNPIKITIRSNSWRTADRQIWQKRLRSLLGLSPLAPLLTLGLPSFLEDPLLHTFRLPPFLVKSSYKKLYDFFYNASGKILDEGEKMEIQREEACHNLLFATCFNSYSGMKILFPSLLKFIGQAGVKLHKQLAEEIRKVVQSNGGTVTMSGMEQMELMKSVVYETLRIDPPVPLQYGKAKKDLALCADSDVQRRRSRCAGSVPENGFLSVSPLIARIHSFNFFIELSLCPSCPNPI</sequence>
<feature type="signal peptide" evidence="10">
    <location>
        <begin position="1"/>
        <end position="15"/>
    </location>
</feature>
<keyword evidence="5" id="KW-0276">Fatty acid metabolism</keyword>
<dbReference type="GO" id="GO:0020037">
    <property type="term" value="F:heme binding"/>
    <property type="evidence" value="ECO:0007669"/>
    <property type="project" value="InterPro"/>
</dbReference>
<reference evidence="11" key="1">
    <citation type="journal article" date="2023" name="Plant J.">
        <title>The genome of the king protea, Protea cynaroides.</title>
        <authorList>
            <person name="Chang J."/>
            <person name="Duong T.A."/>
            <person name="Schoeman C."/>
            <person name="Ma X."/>
            <person name="Roodt D."/>
            <person name="Barker N."/>
            <person name="Li Z."/>
            <person name="Van de Peer Y."/>
            <person name="Mizrachi E."/>
        </authorList>
    </citation>
    <scope>NUCLEOTIDE SEQUENCE</scope>
    <source>
        <tissue evidence="11">Young leaves</tissue>
    </source>
</reference>
<keyword evidence="10" id="KW-0732">Signal</keyword>
<keyword evidence="9" id="KW-0456">Lyase</keyword>
<keyword evidence="7" id="KW-0443">Lipid metabolism</keyword>
<name>A0A9Q0QV15_9MAGN</name>
<dbReference type="InterPro" id="IPR001128">
    <property type="entry name" value="Cyt_P450"/>
</dbReference>
<evidence type="ECO:0000313" key="11">
    <source>
        <dbReference type="EMBL" id="KAJ4973120.1"/>
    </source>
</evidence>
<evidence type="ECO:0000256" key="5">
    <source>
        <dbReference type="ARBA" id="ARBA00022832"/>
    </source>
</evidence>
<dbReference type="InterPro" id="IPR036396">
    <property type="entry name" value="Cyt_P450_sf"/>
</dbReference>
<evidence type="ECO:0000256" key="1">
    <source>
        <dbReference type="ARBA" id="ARBA00010617"/>
    </source>
</evidence>
<keyword evidence="3" id="KW-0479">Metal-binding</keyword>
<dbReference type="Gene3D" id="1.10.630.10">
    <property type="entry name" value="Cytochrome P450"/>
    <property type="match status" value="1"/>
</dbReference>
<dbReference type="PANTHER" id="PTHR24286">
    <property type="entry name" value="CYTOCHROME P450 26"/>
    <property type="match status" value="1"/>
</dbReference>
<dbReference type="GO" id="GO:0006633">
    <property type="term" value="P:fatty acid biosynthetic process"/>
    <property type="evidence" value="ECO:0007669"/>
    <property type="project" value="UniProtKB-KW"/>
</dbReference>
<dbReference type="GO" id="GO:0016125">
    <property type="term" value="P:sterol metabolic process"/>
    <property type="evidence" value="ECO:0007669"/>
    <property type="project" value="TreeGrafter"/>
</dbReference>
<evidence type="ECO:0000313" key="12">
    <source>
        <dbReference type="Proteomes" id="UP001141806"/>
    </source>
</evidence>
<evidence type="ECO:0000256" key="2">
    <source>
        <dbReference type="ARBA" id="ARBA00022516"/>
    </source>
</evidence>
<comment type="caution">
    <text evidence="11">The sequence shown here is derived from an EMBL/GenBank/DDBJ whole genome shotgun (WGS) entry which is preliminary data.</text>
</comment>
<accession>A0A9Q0QV15</accession>
<dbReference type="Pfam" id="PF00067">
    <property type="entry name" value="p450"/>
    <property type="match status" value="1"/>
</dbReference>
<dbReference type="Proteomes" id="UP001141806">
    <property type="component" value="Unassembled WGS sequence"/>
</dbReference>
<dbReference type="EMBL" id="JAMYWD010000004">
    <property type="protein sequence ID" value="KAJ4973120.1"/>
    <property type="molecule type" value="Genomic_DNA"/>
</dbReference>
<keyword evidence="8" id="KW-0275">Fatty acid biosynthesis</keyword>
<dbReference type="GO" id="GO:0005506">
    <property type="term" value="F:iron ion binding"/>
    <property type="evidence" value="ECO:0007669"/>
    <property type="project" value="InterPro"/>
</dbReference>
<dbReference type="SUPFAM" id="SSF48264">
    <property type="entry name" value="Cytochrome P450"/>
    <property type="match status" value="1"/>
</dbReference>
<dbReference type="GO" id="GO:0031408">
    <property type="term" value="P:oxylipin biosynthetic process"/>
    <property type="evidence" value="ECO:0007669"/>
    <property type="project" value="UniProtKB-KW"/>
</dbReference>
<evidence type="ECO:0000256" key="7">
    <source>
        <dbReference type="ARBA" id="ARBA00023098"/>
    </source>
</evidence>
<keyword evidence="12" id="KW-1185">Reference proteome</keyword>
<dbReference type="PANTHER" id="PTHR24286:SF255">
    <property type="entry name" value="ALLENE OXIDE SYNTHASE, CHLOROPLASTIC"/>
    <property type="match status" value="1"/>
</dbReference>
<dbReference type="GO" id="GO:0016829">
    <property type="term" value="F:lyase activity"/>
    <property type="evidence" value="ECO:0007669"/>
    <property type="project" value="UniProtKB-KW"/>
</dbReference>
<feature type="chain" id="PRO_5040234837" evidence="10">
    <location>
        <begin position="16"/>
        <end position="265"/>
    </location>
</feature>
<evidence type="ECO:0000256" key="6">
    <source>
        <dbReference type="ARBA" id="ARBA00023004"/>
    </source>
</evidence>
<protein>
    <submittedName>
        <fullName evidence="11">Uncharacterized protein</fullName>
    </submittedName>
</protein>
<gene>
    <name evidence="11" type="ORF">NE237_006294</name>
</gene>
<evidence type="ECO:0000256" key="4">
    <source>
        <dbReference type="ARBA" id="ARBA00022767"/>
    </source>
</evidence>
<dbReference type="GO" id="GO:0004497">
    <property type="term" value="F:monooxygenase activity"/>
    <property type="evidence" value="ECO:0007669"/>
    <property type="project" value="InterPro"/>
</dbReference>
<proteinExistence type="inferred from homology"/>
<evidence type="ECO:0000256" key="3">
    <source>
        <dbReference type="ARBA" id="ARBA00022723"/>
    </source>
</evidence>
<comment type="similarity">
    <text evidence="1">Belongs to the cytochrome P450 family.</text>
</comment>
<dbReference type="AlphaFoldDB" id="A0A9Q0QV15"/>
<keyword evidence="2" id="KW-0444">Lipid biosynthesis</keyword>
<evidence type="ECO:0000256" key="10">
    <source>
        <dbReference type="SAM" id="SignalP"/>
    </source>
</evidence>
<keyword evidence="6" id="KW-0408">Iron</keyword>
<organism evidence="11 12">
    <name type="scientific">Protea cynaroides</name>
    <dbReference type="NCBI Taxonomy" id="273540"/>
    <lineage>
        <taxon>Eukaryota</taxon>
        <taxon>Viridiplantae</taxon>
        <taxon>Streptophyta</taxon>
        <taxon>Embryophyta</taxon>
        <taxon>Tracheophyta</taxon>
        <taxon>Spermatophyta</taxon>
        <taxon>Magnoliopsida</taxon>
        <taxon>Proteales</taxon>
        <taxon>Proteaceae</taxon>
        <taxon>Protea</taxon>
    </lineage>
</organism>
<keyword evidence="4" id="KW-0925">Oxylipin biosynthesis</keyword>
<dbReference type="GO" id="GO:0016705">
    <property type="term" value="F:oxidoreductase activity, acting on paired donors, with incorporation or reduction of molecular oxygen"/>
    <property type="evidence" value="ECO:0007669"/>
    <property type="project" value="InterPro"/>
</dbReference>
<evidence type="ECO:0000256" key="9">
    <source>
        <dbReference type="ARBA" id="ARBA00023239"/>
    </source>
</evidence>
<evidence type="ECO:0000256" key="8">
    <source>
        <dbReference type="ARBA" id="ARBA00023160"/>
    </source>
</evidence>